<dbReference type="Proteomes" id="UP000322981">
    <property type="component" value="Unassembled WGS sequence"/>
</dbReference>
<feature type="domain" description="Glycoside hydrolase family 57 N-terminal" evidence="3">
    <location>
        <begin position="50"/>
        <end position="255"/>
    </location>
</feature>
<keyword evidence="5" id="KW-1185">Reference proteome</keyword>
<proteinExistence type="inferred from homology"/>
<sequence length="396" mass="45183">MHAYHALVLNLHQPAGNLEGLLADQPWEAREILFAMDRIPRSLWGQEDLGRVHLSMSGTLLETLSDPDFQARVYGTVDCGALLWHLQNERLIEILGTGYYHPVLPLIPSADRAEHLQRWQGIAGHLFWRPRFNGFWPPEMGFSMELIPLLRAFGYRYVLVDSEHVEPVTDMSWPELRYRPHVARHGDDEIIVVVRDRELSDAQESGMELDWFLNEMEARTRWCDFPPLVTTATDGENGGWFRNVTEGANFWSAFYLPLLERIRAGAADLRPTFISDYLDAHGTHGEVRVRTGAWNTGWHHGKGFTQWTGSLAQRRTLSRYADVSARLHKLSEQAAAGAPYDAELIAALEQARWRLLRAETSCNIYWGEAWVERAQVDLDAAEDALETARGRMTQLA</sequence>
<dbReference type="EMBL" id="VWXX01000003">
    <property type="protein sequence ID" value="KAA6186919.1"/>
    <property type="molecule type" value="Genomic_DNA"/>
</dbReference>
<dbReference type="PANTHER" id="PTHR36306:SF5">
    <property type="entry name" value="SLR1535 PROTEIN"/>
    <property type="match status" value="1"/>
</dbReference>
<dbReference type="InterPro" id="IPR004300">
    <property type="entry name" value="Glyco_hydro_57_N"/>
</dbReference>
<keyword evidence="4" id="KW-0378">Hydrolase</keyword>
<dbReference type="InterPro" id="IPR052046">
    <property type="entry name" value="GH57_Enzymes"/>
</dbReference>
<evidence type="ECO:0000259" key="3">
    <source>
        <dbReference type="Pfam" id="PF03065"/>
    </source>
</evidence>
<comment type="caution">
    <text evidence="4">The sequence shown here is derived from an EMBL/GenBank/DDBJ whole genome shotgun (WGS) entry which is preliminary data.</text>
</comment>
<dbReference type="OrthoDB" id="9757977at2"/>
<name>A0A5M8FQ49_9GAMM</name>
<gene>
    <name evidence="4" type="ORF">F2Q65_03250</name>
</gene>
<evidence type="ECO:0000256" key="1">
    <source>
        <dbReference type="ARBA" id="ARBA00006821"/>
    </source>
</evidence>
<comment type="similarity">
    <text evidence="1">Belongs to the glycosyl hydrolase 57 family.</text>
</comment>
<dbReference type="InterPro" id="IPR011330">
    <property type="entry name" value="Glyco_hydro/deAcase_b/a-brl"/>
</dbReference>
<dbReference type="SUPFAM" id="SSF88713">
    <property type="entry name" value="Glycoside hydrolase/deacetylase"/>
    <property type="match status" value="1"/>
</dbReference>
<dbReference type="RefSeq" id="WP_150090371.1">
    <property type="nucleotide sequence ID" value="NZ_JBFUOH010000120.1"/>
</dbReference>
<organism evidence="4 5">
    <name type="scientific">Thiohalocapsa marina</name>
    <dbReference type="NCBI Taxonomy" id="424902"/>
    <lineage>
        <taxon>Bacteria</taxon>
        <taxon>Pseudomonadati</taxon>
        <taxon>Pseudomonadota</taxon>
        <taxon>Gammaproteobacteria</taxon>
        <taxon>Chromatiales</taxon>
        <taxon>Chromatiaceae</taxon>
        <taxon>Thiohalocapsa</taxon>
    </lineage>
</organism>
<dbReference type="GO" id="GO:0016787">
    <property type="term" value="F:hydrolase activity"/>
    <property type="evidence" value="ECO:0007669"/>
    <property type="project" value="UniProtKB-KW"/>
</dbReference>
<protein>
    <submittedName>
        <fullName evidence="4">Glycoside hydrolase family 57</fullName>
    </submittedName>
</protein>
<evidence type="ECO:0000313" key="4">
    <source>
        <dbReference type="EMBL" id="KAA6186919.1"/>
    </source>
</evidence>
<reference evidence="4 5" key="1">
    <citation type="submission" date="2019-09" db="EMBL/GenBank/DDBJ databases">
        <title>Whole-genome sequence of the purple sulfur bacterium Thiohalocapsa marina DSM 19078.</title>
        <authorList>
            <person name="Kyndt J.A."/>
            <person name="Meyer T.E."/>
        </authorList>
    </citation>
    <scope>NUCLEOTIDE SEQUENCE [LARGE SCALE GENOMIC DNA]</scope>
    <source>
        <strain evidence="4 5">DSM 19078</strain>
    </source>
</reference>
<accession>A0A5M8FQ49</accession>
<keyword evidence="2" id="KW-0119">Carbohydrate metabolism</keyword>
<dbReference type="AlphaFoldDB" id="A0A5M8FQ49"/>
<dbReference type="Gene3D" id="3.20.110.20">
    <property type="match status" value="1"/>
</dbReference>
<dbReference type="Pfam" id="PF03065">
    <property type="entry name" value="Glyco_hydro_57"/>
    <property type="match status" value="1"/>
</dbReference>
<dbReference type="GO" id="GO:0005975">
    <property type="term" value="P:carbohydrate metabolic process"/>
    <property type="evidence" value="ECO:0007669"/>
    <property type="project" value="InterPro"/>
</dbReference>
<evidence type="ECO:0000256" key="2">
    <source>
        <dbReference type="ARBA" id="ARBA00023277"/>
    </source>
</evidence>
<dbReference type="PANTHER" id="PTHR36306">
    <property type="entry name" value="ALPHA-AMYLASE-RELATED-RELATED"/>
    <property type="match status" value="1"/>
</dbReference>
<evidence type="ECO:0000313" key="5">
    <source>
        <dbReference type="Proteomes" id="UP000322981"/>
    </source>
</evidence>